<comment type="similarity">
    <text evidence="2">Belongs to the peptidase M24B family.</text>
</comment>
<dbReference type="Gene3D" id="3.90.230.10">
    <property type="entry name" value="Creatinase/methionine aminopeptidase superfamily"/>
    <property type="match status" value="1"/>
</dbReference>
<dbReference type="VEuPathDB" id="VectorBase:AAEL010960"/>
<dbReference type="SUPFAM" id="SSF53092">
    <property type="entry name" value="Creatinase/prolidase N-terminal domain"/>
    <property type="match status" value="1"/>
</dbReference>
<evidence type="ECO:0000256" key="2">
    <source>
        <dbReference type="ARBA" id="ARBA00008766"/>
    </source>
</evidence>
<organism evidence="7 8">
    <name type="scientific">Aedes aegypti</name>
    <name type="common">Yellowfever mosquito</name>
    <name type="synonym">Culex aegypti</name>
    <dbReference type="NCBI Taxonomy" id="7159"/>
    <lineage>
        <taxon>Eukaryota</taxon>
        <taxon>Metazoa</taxon>
        <taxon>Ecdysozoa</taxon>
        <taxon>Arthropoda</taxon>
        <taxon>Hexapoda</taxon>
        <taxon>Insecta</taxon>
        <taxon>Pterygota</taxon>
        <taxon>Neoptera</taxon>
        <taxon>Endopterygota</taxon>
        <taxon>Diptera</taxon>
        <taxon>Nematocera</taxon>
        <taxon>Culicoidea</taxon>
        <taxon>Culicidae</taxon>
        <taxon>Culicinae</taxon>
        <taxon>Aedini</taxon>
        <taxon>Aedes</taxon>
        <taxon>Stegomyia</taxon>
    </lineage>
</organism>
<sequence length="526" mass="58177">MNLARGYHQLHSKRSHILRALSICDSNLNPGRHCSSNATPAGMPKVPPASSANGTEPLDLIKRTVSYGQPMPATHPHLLGEDELVTGIRLAEVQARRRALLALVRNHAATGLDRNMKEHIVVIPSANKKYMSDKIPYVFRQNSDFLYMSGCLEPDSVLTLEVDQGGNETSTLFVRPKDSHAELWDGPRTGVEMAPHVFGVDQALNVSELKGYLTKYSFAHPQGLVWFDEKGCDLGDVRKMVGDVSKSGVVRSPVGLIHKLRVVKTPAERELMRRTCQIASAAINRTMQESRAGQSEHQLFAKVDFFSRMAGASYLAYPPVVAGGTNATVIHYVNNNQIVNDGEMVLMDAGCEYGGYTSDITRTWPINGEFSEPQRVLYELLFQVQQELLECLQTVGGETLDQLFDTMCLKLGKYLQEVGLIPKGVQGVELGRAAYKFCPHHVSHYLGMDVHDTPLISRSISLVPGMVCTVEPGIYISHRRKDVPPEFRGLGLRIEDDVLIKPDHQIEVLTEGCAKDLRQIEALIGS</sequence>
<dbReference type="CDD" id="cd01087">
    <property type="entry name" value="Prolidase"/>
    <property type="match status" value="1"/>
</dbReference>
<keyword evidence="4" id="KW-0378">Hydrolase</keyword>
<dbReference type="InterPro" id="IPR052433">
    <property type="entry name" value="X-Pro_dipept-like"/>
</dbReference>
<reference evidence="7" key="2">
    <citation type="submission" date="2020-05" db="UniProtKB">
        <authorList>
            <consortium name="EnsemblMetazoa"/>
        </authorList>
    </citation>
    <scope>IDENTIFICATION</scope>
    <source>
        <strain evidence="7">LVP_AGWG</strain>
    </source>
</reference>
<dbReference type="PANTHER" id="PTHR43226:SF4">
    <property type="entry name" value="XAA-PRO AMINOPEPTIDASE 3"/>
    <property type="match status" value="1"/>
</dbReference>
<accession>A0A1S4FRT9</accession>
<keyword evidence="5" id="KW-0464">Manganese</keyword>
<evidence type="ECO:0000313" key="8">
    <source>
        <dbReference type="Proteomes" id="UP000008820"/>
    </source>
</evidence>
<reference evidence="7 8" key="1">
    <citation type="submission" date="2017-06" db="EMBL/GenBank/DDBJ databases">
        <title>Aedes aegypti genome working group (AGWG) sequencing and assembly.</title>
        <authorList>
            <consortium name="Aedes aegypti Genome Working Group (AGWG)"/>
            <person name="Matthews B.J."/>
        </authorList>
    </citation>
    <scope>NUCLEOTIDE SEQUENCE [LARGE SCALE GENOMIC DNA]</scope>
    <source>
        <strain evidence="7 8">LVP_AGWG</strain>
    </source>
</reference>
<dbReference type="GO" id="GO:0006508">
    <property type="term" value="P:proteolysis"/>
    <property type="evidence" value="ECO:0007669"/>
    <property type="project" value="TreeGrafter"/>
</dbReference>
<dbReference type="GO" id="GO:0005739">
    <property type="term" value="C:mitochondrion"/>
    <property type="evidence" value="ECO:0007669"/>
    <property type="project" value="TreeGrafter"/>
</dbReference>
<dbReference type="Gene3D" id="3.40.350.10">
    <property type="entry name" value="Creatinase/prolidase N-terminal domain"/>
    <property type="match status" value="1"/>
</dbReference>
<dbReference type="InterPro" id="IPR007865">
    <property type="entry name" value="Aminopep_P_N"/>
</dbReference>
<gene>
    <name evidence="7" type="primary">5574147</name>
</gene>
<dbReference type="EnsemblMetazoa" id="AAEL010960-RA">
    <property type="protein sequence ID" value="AAEL010960-PA"/>
    <property type="gene ID" value="AAEL010960"/>
</dbReference>
<dbReference type="Pfam" id="PF00557">
    <property type="entry name" value="Peptidase_M24"/>
    <property type="match status" value="1"/>
</dbReference>
<comment type="cofactor">
    <cofactor evidence="1">
        <name>Mn(2+)</name>
        <dbReference type="ChEBI" id="CHEBI:29035"/>
    </cofactor>
</comment>
<dbReference type="InterPro" id="IPR029149">
    <property type="entry name" value="Creatin/AminoP/Spt16_N"/>
</dbReference>
<dbReference type="InParanoid" id="A0A1S4FRT9"/>
<dbReference type="OrthoDB" id="4215474at2759"/>
<dbReference type="GO" id="GO:0030145">
    <property type="term" value="F:manganese ion binding"/>
    <property type="evidence" value="ECO:0007669"/>
    <property type="project" value="InterPro"/>
</dbReference>
<dbReference type="SUPFAM" id="SSF55920">
    <property type="entry name" value="Creatinase/aminopeptidase"/>
    <property type="match status" value="1"/>
</dbReference>
<dbReference type="PANTHER" id="PTHR43226">
    <property type="entry name" value="XAA-PRO AMINOPEPTIDASE 3"/>
    <property type="match status" value="1"/>
</dbReference>
<dbReference type="InterPro" id="IPR036005">
    <property type="entry name" value="Creatinase/aminopeptidase-like"/>
</dbReference>
<evidence type="ECO:0000256" key="4">
    <source>
        <dbReference type="ARBA" id="ARBA00022801"/>
    </source>
</evidence>
<dbReference type="Proteomes" id="UP000008820">
    <property type="component" value="Chromosome 1"/>
</dbReference>
<evidence type="ECO:0000259" key="6">
    <source>
        <dbReference type="SMART" id="SM01011"/>
    </source>
</evidence>
<keyword evidence="3" id="KW-0479">Metal-binding</keyword>
<dbReference type="Pfam" id="PF05195">
    <property type="entry name" value="AMP_N"/>
    <property type="match status" value="1"/>
</dbReference>
<evidence type="ECO:0000256" key="5">
    <source>
        <dbReference type="ARBA" id="ARBA00023211"/>
    </source>
</evidence>
<dbReference type="GO" id="GO:0070006">
    <property type="term" value="F:metalloaminopeptidase activity"/>
    <property type="evidence" value="ECO:0007669"/>
    <property type="project" value="InterPro"/>
</dbReference>
<feature type="domain" description="Aminopeptidase P N-terminal" evidence="6">
    <location>
        <begin position="88"/>
        <end position="233"/>
    </location>
</feature>
<dbReference type="AlphaFoldDB" id="A0A1S4FRT9"/>
<proteinExistence type="inferred from homology"/>
<keyword evidence="8" id="KW-1185">Reference proteome</keyword>
<name>A0A1S4FRT9_AEDAE</name>
<evidence type="ECO:0000256" key="1">
    <source>
        <dbReference type="ARBA" id="ARBA00001936"/>
    </source>
</evidence>
<evidence type="ECO:0000313" key="7">
    <source>
        <dbReference type="EnsemblMetazoa" id="AAEL010960-PA"/>
    </source>
</evidence>
<dbReference type="InterPro" id="IPR000994">
    <property type="entry name" value="Pept_M24"/>
</dbReference>
<dbReference type="SMART" id="SM01011">
    <property type="entry name" value="AMP_N"/>
    <property type="match status" value="1"/>
</dbReference>
<protein>
    <recommendedName>
        <fullName evidence="6">Aminopeptidase P N-terminal domain-containing protein</fullName>
    </recommendedName>
</protein>
<evidence type="ECO:0000256" key="3">
    <source>
        <dbReference type="ARBA" id="ARBA00022723"/>
    </source>
</evidence>
<dbReference type="FunCoup" id="A0A1S4FRT9">
    <property type="interactions" value="1013"/>
</dbReference>